<feature type="transmembrane region" description="Helical" evidence="7">
    <location>
        <begin position="193"/>
        <end position="216"/>
    </location>
</feature>
<dbReference type="RefSeq" id="WP_093329718.1">
    <property type="nucleotide sequence ID" value="NZ_AP027363.1"/>
</dbReference>
<dbReference type="AlphaFoldDB" id="A0A1I0F1M1"/>
<keyword evidence="8" id="KW-0378">Hydrolase</keyword>
<feature type="transmembrane region" description="Helical" evidence="7">
    <location>
        <begin position="108"/>
        <end position="129"/>
    </location>
</feature>
<dbReference type="GO" id="GO:0006508">
    <property type="term" value="P:proteolysis"/>
    <property type="evidence" value="ECO:0007669"/>
    <property type="project" value="UniProtKB-KW"/>
</dbReference>
<evidence type="ECO:0000256" key="5">
    <source>
        <dbReference type="ARBA" id="ARBA00022989"/>
    </source>
</evidence>
<name>A0A1I0F1M1_THASX</name>
<dbReference type="PROSITE" id="PS01243">
    <property type="entry name" value="BI1"/>
    <property type="match status" value="1"/>
</dbReference>
<dbReference type="PANTHER" id="PTHR23291">
    <property type="entry name" value="BAX INHIBITOR-RELATED"/>
    <property type="match status" value="1"/>
</dbReference>
<evidence type="ECO:0000313" key="9">
    <source>
        <dbReference type="Proteomes" id="UP000199308"/>
    </source>
</evidence>
<evidence type="ECO:0000256" key="6">
    <source>
        <dbReference type="ARBA" id="ARBA00023136"/>
    </source>
</evidence>
<evidence type="ECO:0000256" key="7">
    <source>
        <dbReference type="RuleBase" id="RU004379"/>
    </source>
</evidence>
<dbReference type="STRING" id="349064.SAMN05660429_02001"/>
<gene>
    <name evidence="8" type="ORF">SAMN05660429_02001</name>
</gene>
<accession>A0A1I0F1M1</accession>
<dbReference type="PANTHER" id="PTHR23291:SF115">
    <property type="entry name" value="MODULATOR OF FTSH PROTEASE YCCA"/>
    <property type="match status" value="1"/>
</dbReference>
<keyword evidence="9" id="KW-1185">Reference proteome</keyword>
<protein>
    <submittedName>
        <fullName evidence="8">Modulator of FtsH protease</fullName>
    </submittedName>
</protein>
<dbReference type="GO" id="GO:0005886">
    <property type="term" value="C:plasma membrane"/>
    <property type="evidence" value="ECO:0007669"/>
    <property type="project" value="UniProtKB-SubCell"/>
</dbReference>
<proteinExistence type="inferred from homology"/>
<dbReference type="GO" id="GO:0008233">
    <property type="term" value="F:peptidase activity"/>
    <property type="evidence" value="ECO:0007669"/>
    <property type="project" value="UniProtKB-KW"/>
</dbReference>
<feature type="transmembrane region" description="Helical" evidence="7">
    <location>
        <begin position="163"/>
        <end position="181"/>
    </location>
</feature>
<dbReference type="EMBL" id="FOHK01000008">
    <property type="protein sequence ID" value="SET50900.1"/>
    <property type="molecule type" value="Genomic_DNA"/>
</dbReference>
<keyword evidence="5 7" id="KW-1133">Transmembrane helix</keyword>
<keyword evidence="6 7" id="KW-0472">Membrane</keyword>
<feature type="transmembrane region" description="Helical" evidence="7">
    <location>
        <begin position="21"/>
        <end position="42"/>
    </location>
</feature>
<comment type="subcellular location">
    <subcellularLocation>
        <location evidence="1">Cell membrane</location>
        <topology evidence="1">Multi-pass membrane protein</topology>
    </subcellularLocation>
</comment>
<reference evidence="8 9" key="1">
    <citation type="submission" date="2016-10" db="EMBL/GenBank/DDBJ databases">
        <authorList>
            <person name="de Groot N.N."/>
        </authorList>
    </citation>
    <scope>NUCLEOTIDE SEQUENCE [LARGE SCALE GENOMIC DNA]</scope>
    <source>
        <strain evidence="8 9">DSM 19706</strain>
    </source>
</reference>
<dbReference type="CDD" id="cd10433">
    <property type="entry name" value="YccA_like"/>
    <property type="match status" value="1"/>
</dbReference>
<feature type="transmembrane region" description="Helical" evidence="7">
    <location>
        <begin position="136"/>
        <end position="157"/>
    </location>
</feature>
<feature type="transmembrane region" description="Helical" evidence="7">
    <location>
        <begin position="48"/>
        <end position="68"/>
    </location>
</feature>
<evidence type="ECO:0000256" key="4">
    <source>
        <dbReference type="ARBA" id="ARBA00022692"/>
    </source>
</evidence>
<comment type="similarity">
    <text evidence="2 7">Belongs to the BI1 family.</text>
</comment>
<evidence type="ECO:0000313" key="8">
    <source>
        <dbReference type="EMBL" id="SET50900.1"/>
    </source>
</evidence>
<keyword evidence="8" id="KW-0645">Protease</keyword>
<dbReference type="InterPro" id="IPR006213">
    <property type="entry name" value="Bax_inhbtr1_CS"/>
</dbReference>
<dbReference type="OrthoDB" id="9813298at2"/>
<dbReference type="InterPro" id="IPR006214">
    <property type="entry name" value="Bax_inhibitor_1-related"/>
</dbReference>
<dbReference type="Proteomes" id="UP000199308">
    <property type="component" value="Unassembled WGS sequence"/>
</dbReference>
<evidence type="ECO:0000256" key="1">
    <source>
        <dbReference type="ARBA" id="ARBA00004651"/>
    </source>
</evidence>
<dbReference type="Pfam" id="PF01027">
    <property type="entry name" value="Bax1-I"/>
    <property type="match status" value="1"/>
</dbReference>
<evidence type="ECO:0000256" key="3">
    <source>
        <dbReference type="ARBA" id="ARBA00022475"/>
    </source>
</evidence>
<feature type="transmembrane region" description="Helical" evidence="7">
    <location>
        <begin position="80"/>
        <end position="102"/>
    </location>
</feature>
<keyword evidence="3" id="KW-1003">Cell membrane</keyword>
<keyword evidence="4 7" id="KW-0812">Transmembrane</keyword>
<sequence length="223" mass="23632">MQPNMSYQSASQSTTLEINKVLKNTYMMLAMTLAFSALTAFISMAVGVGFGASQLMGLGAIAMVWFVIPRVVNKPSGIIWVFAFTGLLGASLGPLIAYYTASTAGTEILIQALGGTALIFFALSGYALTSKKDFSFMGGMLAVGAVVLIIGVIANIFLAIPALSLAISALFMFFSSAIILYQTSEIIHGGERNYLNATVTLYLSIYNIFVSLLHLLSAFGGDE</sequence>
<organism evidence="8 9">
    <name type="scientific">Thalassotalea agarivorans</name>
    <name type="common">Thalassomonas agarivorans</name>
    <dbReference type="NCBI Taxonomy" id="349064"/>
    <lineage>
        <taxon>Bacteria</taxon>
        <taxon>Pseudomonadati</taxon>
        <taxon>Pseudomonadota</taxon>
        <taxon>Gammaproteobacteria</taxon>
        <taxon>Alteromonadales</taxon>
        <taxon>Colwelliaceae</taxon>
        <taxon>Thalassotalea</taxon>
    </lineage>
</organism>
<evidence type="ECO:0000256" key="2">
    <source>
        <dbReference type="ARBA" id="ARBA00010350"/>
    </source>
</evidence>